<dbReference type="GO" id="GO:0016491">
    <property type="term" value="F:oxidoreductase activity"/>
    <property type="evidence" value="ECO:0007669"/>
    <property type="project" value="InterPro"/>
</dbReference>
<reference evidence="5 6" key="1">
    <citation type="submission" date="2017-08" db="EMBL/GenBank/DDBJ databases">
        <title>Mesorhizobium wenxinae sp. nov., a novel rhizobial species isolated from root nodules of chickpea (Cicer arietinum L.).</title>
        <authorList>
            <person name="Zhang J."/>
        </authorList>
    </citation>
    <scope>NUCLEOTIDE SEQUENCE [LARGE SCALE GENOMIC DNA]</scope>
    <source>
        <strain evidence="5 6">SDW018</strain>
    </source>
</reference>
<dbReference type="Pfam" id="PF01593">
    <property type="entry name" value="Amino_oxidase"/>
    <property type="match status" value="1"/>
</dbReference>
<gene>
    <name evidence="5" type="ORF">CIT26_20105</name>
</gene>
<comment type="caution">
    <text evidence="5">The sequence shown here is derived from an EMBL/GenBank/DDBJ whole genome shotgun (WGS) entry which is preliminary data.</text>
</comment>
<keyword evidence="6" id="KW-1185">Reference proteome</keyword>
<dbReference type="Proteomes" id="UP000216442">
    <property type="component" value="Unassembled WGS sequence"/>
</dbReference>
<evidence type="ECO:0000313" key="5">
    <source>
        <dbReference type="EMBL" id="PAQ07633.1"/>
    </source>
</evidence>
<evidence type="ECO:0000259" key="4">
    <source>
        <dbReference type="Pfam" id="PF01593"/>
    </source>
</evidence>
<dbReference type="OrthoDB" id="9774675at2"/>
<evidence type="ECO:0000256" key="2">
    <source>
        <dbReference type="ARBA" id="ARBA00038825"/>
    </source>
</evidence>
<comment type="function">
    <text evidence="1">Probable oxidoreductase that may play a role as regulator of mitochondrial function.</text>
</comment>
<dbReference type="InterPro" id="IPR036188">
    <property type="entry name" value="FAD/NAD-bd_sf"/>
</dbReference>
<accession>A0A271LHP0</accession>
<dbReference type="SUPFAM" id="SSF51905">
    <property type="entry name" value="FAD/NAD(P)-binding domain"/>
    <property type="match status" value="1"/>
</dbReference>
<name>A0A271LHP0_9HYPH</name>
<proteinExistence type="predicted"/>
<evidence type="ECO:0000313" key="6">
    <source>
        <dbReference type="Proteomes" id="UP000216442"/>
    </source>
</evidence>
<sequence>MSETYDAIVIGGGHNGLVCGAYLARNGLKVKVLERRSVVGGAAVTEEFHPGYRASTFSYLMSLLHPRIIRDLELAKHGLQVLPCSDMYSPLDNDYIVFSDNVRKTQGQFGRFNRHDAEIYPEFDRYISEAANVVRKLLFDVPPDPSRADFKSLKNLASFAWKYRKIGDRFYRLVDLLTMSADDFLREWFDDSRIRAVLAYYASIGTFVSPRTPGSAYVIIHHIMGEHEGAGGWGFIKGGMGTITHSIASYGRTKGLQIETEADVERIIVENGRSVGVALRNGREYRSKIVVSNAAAPVTFLKLVDSKELPSEFVRDIRNYRTRSSAFKINIACERLPQYRALDKAIADGALGSFTYPTYVHIAPDVEYLDRSYTDAKDGWYSTEPFLTPVAPTVVDDTLAPAGKHVLNVFGGHAACDLKSSNWEAERPNLVKNVMATMDRFAPGFSDDVIAMDVLTPDEIERRVNLPSGHIFHGELAPDQLFFKRPAAHYSDYRSPIRGLYQCGSSTHPGGGVSGIPGHNAAREILKDQGKRMR</sequence>
<dbReference type="EMBL" id="NPKJ01000057">
    <property type="protein sequence ID" value="PAQ07633.1"/>
    <property type="molecule type" value="Genomic_DNA"/>
</dbReference>
<comment type="subunit">
    <text evidence="2">Interacts with COX5B; this interaction may contribute to localize PYROXD2 to the inner face of the inner mitochondrial membrane.</text>
</comment>
<dbReference type="PANTHER" id="PTHR10668:SF103">
    <property type="entry name" value="PYRIDINE NUCLEOTIDE-DISULFIDE OXIDOREDUCTASE DOMAIN-CONTAINING PROTEIN 2"/>
    <property type="match status" value="1"/>
</dbReference>
<dbReference type="AlphaFoldDB" id="A0A271LHP0"/>
<dbReference type="Gene3D" id="3.50.50.60">
    <property type="entry name" value="FAD/NAD(P)-binding domain"/>
    <property type="match status" value="2"/>
</dbReference>
<feature type="domain" description="Amine oxidase" evidence="4">
    <location>
        <begin position="16"/>
        <end position="515"/>
    </location>
</feature>
<dbReference type="InterPro" id="IPR002937">
    <property type="entry name" value="Amino_oxidase"/>
</dbReference>
<dbReference type="RefSeq" id="WP_095494215.1">
    <property type="nucleotide sequence ID" value="NZ_NPKJ01000057.1"/>
</dbReference>
<evidence type="ECO:0000256" key="3">
    <source>
        <dbReference type="ARBA" id="ARBA00040298"/>
    </source>
</evidence>
<dbReference type="PANTHER" id="PTHR10668">
    <property type="entry name" value="PHYTOENE DEHYDROGENASE"/>
    <property type="match status" value="1"/>
</dbReference>
<organism evidence="5 6">
    <name type="scientific">Mesorhizobium temperatum</name>
    <dbReference type="NCBI Taxonomy" id="241416"/>
    <lineage>
        <taxon>Bacteria</taxon>
        <taxon>Pseudomonadati</taxon>
        <taxon>Pseudomonadota</taxon>
        <taxon>Alphaproteobacteria</taxon>
        <taxon>Hyphomicrobiales</taxon>
        <taxon>Phyllobacteriaceae</taxon>
        <taxon>Mesorhizobium</taxon>
    </lineage>
</organism>
<evidence type="ECO:0000256" key="1">
    <source>
        <dbReference type="ARBA" id="ARBA00037217"/>
    </source>
</evidence>
<protein>
    <recommendedName>
        <fullName evidence="3">Pyridine nucleotide-disulfide oxidoreductase domain-containing protein 2</fullName>
    </recommendedName>
</protein>